<sequence length="202" mass="23820">MASADNELKIYLLSDEDWNRIQEVESLMECFQTATLAMSEANHPTLCQTIPIYNYLLDIIEDFIDQKKPSEDVVIAANNAKEKLLRYYPTSDGLVYIISTILDPKNKMEYYHENGFDDYIEIYKKQITELWKKDYMPAQITINPPNTSNVLVNHIYKKRKFVQSDEFDNYLNSPPANIETNNMLLYWKINLYLLTIYQFLTI</sequence>
<accession>A0A2I1HSH4</accession>
<gene>
    <name evidence="1" type="ORF">RhiirA4_551057</name>
</gene>
<dbReference type="VEuPathDB" id="FungiDB:FUN_012294"/>
<dbReference type="PANTHER" id="PTHR23272:SF161">
    <property type="entry name" value="ZINC FINGER BED DOMAIN-CONTAINING PROTEIN RICESLEEPER 1-LIKE"/>
    <property type="match status" value="1"/>
</dbReference>
<dbReference type="SUPFAM" id="SSF53098">
    <property type="entry name" value="Ribonuclease H-like"/>
    <property type="match status" value="1"/>
</dbReference>
<reference evidence="1 2" key="1">
    <citation type="submission" date="2015-10" db="EMBL/GenBank/DDBJ databases">
        <title>Genome analyses suggest a sexual origin of heterokaryosis in a supposedly ancient asexual fungus.</title>
        <authorList>
            <person name="Ropars J."/>
            <person name="Sedzielewska K."/>
            <person name="Noel J."/>
            <person name="Charron P."/>
            <person name="Farinelli L."/>
            <person name="Marton T."/>
            <person name="Kruger M."/>
            <person name="Pelin A."/>
            <person name="Brachmann A."/>
            <person name="Corradi N."/>
        </authorList>
    </citation>
    <scope>NUCLEOTIDE SEQUENCE [LARGE SCALE GENOMIC DNA]</scope>
    <source>
        <strain evidence="1 2">A4</strain>
    </source>
</reference>
<dbReference type="InterPro" id="IPR012337">
    <property type="entry name" value="RNaseH-like_sf"/>
</dbReference>
<dbReference type="PANTHER" id="PTHR23272">
    <property type="entry name" value="BED FINGER-RELATED"/>
    <property type="match status" value="1"/>
</dbReference>
<dbReference type="Proteomes" id="UP000234323">
    <property type="component" value="Unassembled WGS sequence"/>
</dbReference>
<evidence type="ECO:0008006" key="3">
    <source>
        <dbReference type="Google" id="ProtNLM"/>
    </source>
</evidence>
<dbReference type="EMBL" id="LLXI01005977">
    <property type="protein sequence ID" value="PKY61848.1"/>
    <property type="molecule type" value="Genomic_DNA"/>
</dbReference>
<dbReference type="AlphaFoldDB" id="A0A2I1HSH4"/>
<proteinExistence type="predicted"/>
<dbReference type="VEuPathDB" id="FungiDB:RhiirA1_354773"/>
<keyword evidence="2" id="KW-1185">Reference proteome</keyword>
<organism evidence="1 2">
    <name type="scientific">Rhizophagus irregularis</name>
    <dbReference type="NCBI Taxonomy" id="588596"/>
    <lineage>
        <taxon>Eukaryota</taxon>
        <taxon>Fungi</taxon>
        <taxon>Fungi incertae sedis</taxon>
        <taxon>Mucoromycota</taxon>
        <taxon>Glomeromycotina</taxon>
        <taxon>Glomeromycetes</taxon>
        <taxon>Glomerales</taxon>
        <taxon>Glomeraceae</taxon>
        <taxon>Rhizophagus</taxon>
    </lineage>
</organism>
<evidence type="ECO:0000313" key="2">
    <source>
        <dbReference type="Proteomes" id="UP000234323"/>
    </source>
</evidence>
<protein>
    <recommendedName>
        <fullName evidence="3">hAT-like transposase RNase-H fold domain-containing protein</fullName>
    </recommendedName>
</protein>
<comment type="caution">
    <text evidence="1">The sequence shown here is derived from an EMBL/GenBank/DDBJ whole genome shotgun (WGS) entry which is preliminary data.</text>
</comment>
<evidence type="ECO:0000313" key="1">
    <source>
        <dbReference type="EMBL" id="PKY61848.1"/>
    </source>
</evidence>
<name>A0A2I1HSH4_9GLOM</name>